<sequence>MPKIKPFRGIHPSQANAGQVVINLENLSISDAKVIRQGNPYSFVNMLVPKLDNLFLMGSKNELAFKKINENFEDFLEKGIYVRDAKPAIYVYQVVRSGLVQTGIWTITSIDDYLNNVVKKHELTSADREQSLIDYLQQTGIDANPVLITYPAVEQIESIIRETTIKQAEIHFSKEESEHRLWKIDDEVTLNNLLNEFSKLSATYIADGHHRAAAASLLGIQRRKLNLKHKGNEEYNFFTSVYMSTDQLRIYGFNRLVKDLNGLSTNDILKSLEKNFLIKESGKPVNPEDIHEFGMYLEGNWYQIRAKSEIIQTNNPLAKLDVSILQDYILSPVLNISDPRTDLRISYRGGKLPLTDLVNEVDTGKFDVAFILYPTGIEQLLEVADEGEVMPPKSTWFEPKFDVGLLIHQIN</sequence>
<keyword evidence="2" id="KW-1185">Reference proteome</keyword>
<evidence type="ECO:0000313" key="1">
    <source>
        <dbReference type="EMBL" id="SDM77763.1"/>
    </source>
</evidence>
<evidence type="ECO:0000313" key="2">
    <source>
        <dbReference type="Proteomes" id="UP000199226"/>
    </source>
</evidence>
<organism evidence="1 2">
    <name type="scientific">Daejeonella rubra</name>
    <dbReference type="NCBI Taxonomy" id="990371"/>
    <lineage>
        <taxon>Bacteria</taxon>
        <taxon>Pseudomonadati</taxon>
        <taxon>Bacteroidota</taxon>
        <taxon>Sphingobacteriia</taxon>
        <taxon>Sphingobacteriales</taxon>
        <taxon>Sphingobacteriaceae</taxon>
        <taxon>Daejeonella</taxon>
    </lineage>
</organism>
<dbReference type="OrthoDB" id="9781616at2"/>
<dbReference type="PIRSF" id="PIRSF033563">
    <property type="entry name" value="UCP033563"/>
    <property type="match status" value="1"/>
</dbReference>
<dbReference type="RefSeq" id="WP_090705874.1">
    <property type="nucleotide sequence ID" value="NZ_FNHH01000023.1"/>
</dbReference>
<name>A0A1G9W080_9SPHI</name>
<dbReference type="Pfam" id="PF06245">
    <property type="entry name" value="DUF1015"/>
    <property type="match status" value="1"/>
</dbReference>
<proteinExistence type="predicted"/>
<dbReference type="PANTHER" id="PTHR36454">
    <property type="entry name" value="LMO2823 PROTEIN"/>
    <property type="match status" value="1"/>
</dbReference>
<gene>
    <name evidence="1" type="ORF">SAMN05421813_12319</name>
</gene>
<dbReference type="InterPro" id="IPR008323">
    <property type="entry name" value="UCP033563"/>
</dbReference>
<reference evidence="2" key="1">
    <citation type="submission" date="2016-10" db="EMBL/GenBank/DDBJ databases">
        <authorList>
            <person name="Varghese N."/>
            <person name="Submissions S."/>
        </authorList>
    </citation>
    <scope>NUCLEOTIDE SEQUENCE [LARGE SCALE GENOMIC DNA]</scope>
    <source>
        <strain evidence="2">DSM 24536</strain>
    </source>
</reference>
<protein>
    <submittedName>
        <fullName evidence="1">Uncharacterized conserved protein, DUF1015 family</fullName>
    </submittedName>
</protein>
<dbReference type="PANTHER" id="PTHR36454:SF1">
    <property type="entry name" value="DUF1015 DOMAIN-CONTAINING PROTEIN"/>
    <property type="match status" value="1"/>
</dbReference>
<dbReference type="Proteomes" id="UP000199226">
    <property type="component" value="Unassembled WGS sequence"/>
</dbReference>
<accession>A0A1G9W080</accession>
<dbReference type="AlphaFoldDB" id="A0A1G9W080"/>
<dbReference type="EMBL" id="FNHH01000023">
    <property type="protein sequence ID" value="SDM77763.1"/>
    <property type="molecule type" value="Genomic_DNA"/>
</dbReference>
<dbReference type="STRING" id="990371.SAMN05421813_12319"/>